<comment type="catalytic activity">
    <reaction evidence="9">
        <text>DNA(n) + a 2'-deoxyribonucleoside 5'-triphosphate = DNA(n+1) + diphosphate</text>
        <dbReference type="Rhea" id="RHEA:22508"/>
        <dbReference type="Rhea" id="RHEA-COMP:17339"/>
        <dbReference type="Rhea" id="RHEA-COMP:17340"/>
        <dbReference type="ChEBI" id="CHEBI:33019"/>
        <dbReference type="ChEBI" id="CHEBI:61560"/>
        <dbReference type="ChEBI" id="CHEBI:173112"/>
        <dbReference type="EC" id="2.7.7.7"/>
    </reaction>
</comment>
<dbReference type="NCBIfam" id="TIGR01128">
    <property type="entry name" value="holA"/>
    <property type="match status" value="1"/>
</dbReference>
<dbReference type="EC" id="2.7.7.7" evidence="1 10"/>
<protein>
    <recommendedName>
        <fullName evidence="2 10">DNA polymerase III subunit delta</fullName>
        <ecNumber evidence="1 10">2.7.7.7</ecNumber>
    </recommendedName>
</protein>
<dbReference type="InterPro" id="IPR008921">
    <property type="entry name" value="DNA_pol3_clamp-load_cplx_C"/>
</dbReference>
<evidence type="ECO:0000256" key="7">
    <source>
        <dbReference type="ARBA" id="ARBA00026073"/>
    </source>
</evidence>
<evidence type="ECO:0000256" key="9">
    <source>
        <dbReference type="ARBA" id="ARBA00049244"/>
    </source>
</evidence>
<evidence type="ECO:0000256" key="10">
    <source>
        <dbReference type="NCBIfam" id="TIGR01128"/>
    </source>
</evidence>
<dbReference type="GO" id="GO:0009360">
    <property type="term" value="C:DNA polymerase III complex"/>
    <property type="evidence" value="ECO:0007669"/>
    <property type="project" value="UniProtKB-UniRule"/>
</dbReference>
<dbReference type="SUPFAM" id="SSF48019">
    <property type="entry name" value="post-AAA+ oligomerization domain-like"/>
    <property type="match status" value="1"/>
</dbReference>
<dbReference type="SUPFAM" id="SSF52540">
    <property type="entry name" value="P-loop containing nucleoside triphosphate hydrolases"/>
    <property type="match status" value="1"/>
</dbReference>
<reference evidence="13 14" key="1">
    <citation type="submission" date="2019-02" db="EMBL/GenBank/DDBJ databases">
        <authorList>
            <person name="Manzano-Marin A."/>
            <person name="Manzano-Marin A."/>
        </authorList>
    </citation>
    <scope>NUCLEOTIDE SEQUENCE [LARGE SCALE GENOMIC DNA]</scope>
    <source>
        <strain evidence="13 14">ErCipseudotaxifoliae</strain>
    </source>
</reference>
<evidence type="ECO:0000259" key="11">
    <source>
        <dbReference type="Pfam" id="PF06144"/>
    </source>
</evidence>
<gene>
    <name evidence="13" type="primary">holA</name>
    <name evidence="13" type="ORF">ERCIPSTX3056_294</name>
</gene>
<dbReference type="InterPro" id="IPR027417">
    <property type="entry name" value="P-loop_NTPase"/>
</dbReference>
<dbReference type="Proteomes" id="UP000294462">
    <property type="component" value="Chromosome"/>
</dbReference>
<evidence type="ECO:0000256" key="2">
    <source>
        <dbReference type="ARBA" id="ARBA00017703"/>
    </source>
</evidence>
<dbReference type="PANTHER" id="PTHR34388:SF1">
    <property type="entry name" value="DNA POLYMERASE III SUBUNIT DELTA"/>
    <property type="match status" value="1"/>
</dbReference>
<keyword evidence="14" id="KW-1185">Reference proteome</keyword>
<dbReference type="Pfam" id="PF14840">
    <property type="entry name" value="DNA_pol3_delt_C"/>
    <property type="match status" value="1"/>
</dbReference>
<evidence type="ECO:0000313" key="13">
    <source>
        <dbReference type="EMBL" id="VFP86868.1"/>
    </source>
</evidence>
<dbReference type="Gene3D" id="3.40.50.300">
    <property type="entry name" value="P-loop containing nucleotide triphosphate hydrolases"/>
    <property type="match status" value="1"/>
</dbReference>
<evidence type="ECO:0000313" key="14">
    <source>
        <dbReference type="Proteomes" id="UP000294462"/>
    </source>
</evidence>
<dbReference type="AlphaFoldDB" id="A0A451DJH5"/>
<evidence type="ECO:0000256" key="8">
    <source>
        <dbReference type="ARBA" id="ARBA00034754"/>
    </source>
</evidence>
<dbReference type="GO" id="GO:0006261">
    <property type="term" value="P:DNA-templated DNA replication"/>
    <property type="evidence" value="ECO:0007669"/>
    <property type="project" value="TreeGrafter"/>
</dbReference>
<feature type="domain" description="DNA polymerase III subunit delta C-terminal" evidence="12">
    <location>
        <begin position="215"/>
        <end position="334"/>
    </location>
</feature>
<dbReference type="InterPro" id="IPR010372">
    <property type="entry name" value="DNA_pol3_delta_N"/>
</dbReference>
<feature type="domain" description="DNA polymerase III delta N-terminal" evidence="11">
    <location>
        <begin position="21"/>
        <end position="139"/>
    </location>
</feature>
<keyword evidence="3 13" id="KW-0808">Transferase</keyword>
<comment type="subunit">
    <text evidence="7">DNA polymerase III contains a core (composed of alpha, epsilon and theta chains) that associates with a tau subunit. This core dimerizes to form the POLIII' complex. PolIII' associates with the gamma complex (composed of gamma, delta, delta', psi and chi chains) and with the beta chain to form the complete DNA polymerase III complex.</text>
</comment>
<evidence type="ECO:0000256" key="6">
    <source>
        <dbReference type="ARBA" id="ARBA00022932"/>
    </source>
</evidence>
<keyword evidence="4 13" id="KW-0548">Nucleotidyltransferase</keyword>
<dbReference type="CDD" id="cd18138">
    <property type="entry name" value="HLD_clamp_pol_III_delta"/>
    <property type="match status" value="1"/>
</dbReference>
<proteinExistence type="inferred from homology"/>
<dbReference type="PANTHER" id="PTHR34388">
    <property type="entry name" value="DNA POLYMERASE III SUBUNIT DELTA"/>
    <property type="match status" value="1"/>
</dbReference>
<dbReference type="OrthoDB" id="9770982at2"/>
<evidence type="ECO:0000256" key="1">
    <source>
        <dbReference type="ARBA" id="ARBA00012417"/>
    </source>
</evidence>
<dbReference type="Pfam" id="PF06144">
    <property type="entry name" value="DNA_pol3_delta"/>
    <property type="match status" value="1"/>
</dbReference>
<sequence>MIKVYPEQLDAQLTKSLKPCYMLVGSEPFLLEEAKNIIRTAAQKKGFTEYFKIELNNKTDWQNIFTICQSLSLFKTRQILLLVLPNGALSAPMSTQLIKLSTLIHADILLILQASSFSKKQNNSKWYNNLSVNAVEVSCHTMKLEKLSIWVAARAKSLNLAMDDAVYQLLCYYYEGNLFELSQVLEQAWMLWSDTQITVQHIEKIIYNSANFTVFNWLNAVLLGNGQRAMHILHQISAKDIEPIILLRILQRDLVLLLSIKKQVTQTPLHIILNQHQINQQRRTVLSLAVQRLSRINLLQIFHLMSSIELKLKTHLNQPVWLEMEILTMILCGLNYPLKY</sequence>
<dbReference type="EMBL" id="LR217725">
    <property type="protein sequence ID" value="VFP86868.1"/>
    <property type="molecule type" value="Genomic_DNA"/>
</dbReference>
<dbReference type="RefSeq" id="WP_072666199.1">
    <property type="nucleotide sequence ID" value="NZ_LR217725.1"/>
</dbReference>
<dbReference type="InterPro" id="IPR032780">
    <property type="entry name" value="DNA_pol3_delt_C"/>
</dbReference>
<evidence type="ECO:0000256" key="3">
    <source>
        <dbReference type="ARBA" id="ARBA00022679"/>
    </source>
</evidence>
<dbReference type="GO" id="GO:0003887">
    <property type="term" value="F:DNA-directed DNA polymerase activity"/>
    <property type="evidence" value="ECO:0007669"/>
    <property type="project" value="UniProtKB-UniRule"/>
</dbReference>
<comment type="similarity">
    <text evidence="8">Belongs to the DNA polymerase HolA subunit family.</text>
</comment>
<evidence type="ECO:0000256" key="5">
    <source>
        <dbReference type="ARBA" id="ARBA00022705"/>
    </source>
</evidence>
<name>A0A451DJH5_9GAMM</name>
<dbReference type="Gene3D" id="1.10.8.60">
    <property type="match status" value="1"/>
</dbReference>
<accession>A0A451DJH5</accession>
<dbReference type="InterPro" id="IPR005790">
    <property type="entry name" value="DNA_polIII_delta"/>
</dbReference>
<dbReference type="GO" id="GO:0003677">
    <property type="term" value="F:DNA binding"/>
    <property type="evidence" value="ECO:0007669"/>
    <property type="project" value="InterPro"/>
</dbReference>
<organism evidence="13 14">
    <name type="scientific">Candidatus Erwinia haradaeae</name>
    <dbReference type="NCBI Taxonomy" id="1922217"/>
    <lineage>
        <taxon>Bacteria</taxon>
        <taxon>Pseudomonadati</taxon>
        <taxon>Pseudomonadota</taxon>
        <taxon>Gammaproteobacteria</taxon>
        <taxon>Enterobacterales</taxon>
        <taxon>Erwiniaceae</taxon>
        <taxon>Erwinia</taxon>
    </lineage>
</organism>
<evidence type="ECO:0000256" key="4">
    <source>
        <dbReference type="ARBA" id="ARBA00022695"/>
    </source>
</evidence>
<evidence type="ECO:0000259" key="12">
    <source>
        <dbReference type="Pfam" id="PF14840"/>
    </source>
</evidence>
<keyword evidence="6" id="KW-0239">DNA-directed DNA polymerase</keyword>
<dbReference type="KEGG" id="ehd:ERCIPSTX3056_294"/>
<dbReference type="Gene3D" id="1.20.272.10">
    <property type="match status" value="1"/>
</dbReference>
<keyword evidence="5" id="KW-0235">DNA replication</keyword>